<evidence type="ECO:0000313" key="4">
    <source>
        <dbReference type="Proteomes" id="UP000295468"/>
    </source>
</evidence>
<feature type="transmembrane region" description="Helical" evidence="1">
    <location>
        <begin position="114"/>
        <end position="138"/>
    </location>
</feature>
<dbReference type="EMBL" id="SNYI01000002">
    <property type="protein sequence ID" value="TDQ31272.1"/>
    <property type="molecule type" value="Genomic_DNA"/>
</dbReference>
<feature type="transmembrane region" description="Helical" evidence="1">
    <location>
        <begin position="48"/>
        <end position="71"/>
    </location>
</feature>
<evidence type="ECO:0000256" key="1">
    <source>
        <dbReference type="SAM" id="Phobius"/>
    </source>
</evidence>
<feature type="transmembrane region" description="Helical" evidence="1">
    <location>
        <begin position="324"/>
        <end position="343"/>
    </location>
</feature>
<comment type="caution">
    <text evidence="3">The sequence shown here is derived from an EMBL/GenBank/DDBJ whole genome shotgun (WGS) entry which is preliminary data.</text>
</comment>
<feature type="transmembrane region" description="Helical" evidence="1">
    <location>
        <begin position="260"/>
        <end position="278"/>
    </location>
</feature>
<dbReference type="OrthoDB" id="1418407at2"/>
<dbReference type="AlphaFoldDB" id="A0A4R6TL99"/>
<keyword evidence="4" id="KW-1185">Reference proteome</keyword>
<dbReference type="GO" id="GO:0016747">
    <property type="term" value="F:acyltransferase activity, transferring groups other than amino-acyl groups"/>
    <property type="evidence" value="ECO:0007669"/>
    <property type="project" value="InterPro"/>
</dbReference>
<reference evidence="3 4" key="1">
    <citation type="submission" date="2019-03" db="EMBL/GenBank/DDBJ databases">
        <title>Genomic Encyclopedia of Archaeal and Bacterial Type Strains, Phase II (KMG-II): from individual species to whole genera.</title>
        <authorList>
            <person name="Goeker M."/>
        </authorList>
    </citation>
    <scope>NUCLEOTIDE SEQUENCE [LARGE SCALE GENOMIC DNA]</scope>
    <source>
        <strain evidence="3 4">DSM 18435</strain>
    </source>
</reference>
<dbReference type="Proteomes" id="UP000295468">
    <property type="component" value="Unassembled WGS sequence"/>
</dbReference>
<gene>
    <name evidence="3" type="ORF">CLV82_1980</name>
</gene>
<dbReference type="Pfam" id="PF01757">
    <property type="entry name" value="Acyl_transf_3"/>
    <property type="match status" value="1"/>
</dbReference>
<accession>A0A4R6TL99</accession>
<evidence type="ECO:0000313" key="3">
    <source>
        <dbReference type="EMBL" id="TDQ31272.1"/>
    </source>
</evidence>
<evidence type="ECO:0000259" key="2">
    <source>
        <dbReference type="Pfam" id="PF01757"/>
    </source>
</evidence>
<feature type="transmembrane region" description="Helical" evidence="1">
    <location>
        <begin position="185"/>
        <end position="208"/>
    </location>
</feature>
<organism evidence="3 4">
    <name type="scientific">Zeaxanthinibacter enoshimensis</name>
    <dbReference type="NCBI Taxonomy" id="392009"/>
    <lineage>
        <taxon>Bacteria</taxon>
        <taxon>Pseudomonadati</taxon>
        <taxon>Bacteroidota</taxon>
        <taxon>Flavobacteriia</taxon>
        <taxon>Flavobacteriales</taxon>
        <taxon>Flavobacteriaceae</taxon>
        <taxon>Zeaxanthinibacter</taxon>
    </lineage>
</organism>
<feature type="transmembrane region" description="Helical" evidence="1">
    <location>
        <begin position="298"/>
        <end position="318"/>
    </location>
</feature>
<proteinExistence type="predicted"/>
<feature type="transmembrane region" description="Helical" evidence="1">
    <location>
        <begin position="145"/>
        <end position="165"/>
    </location>
</feature>
<keyword evidence="1" id="KW-0812">Transmembrane</keyword>
<sequence>MEQKLSRLYFIDAMRAWAILMMLQGHFVDGLLDPVFRDDSNIVYATWKYFRGITAPVFFTVSGFIFTLLLIKVPEKGWQNPRVMKGIKRGLQLLFIGYLLRLNLFGLLKGEVYGSFYLVDVLHCIGLSLLGIIGVYLLTTKKKKYVFPTVLLGITMVLFLLEPMYKQWSFSFLPDMLANYLTKANGSVFTLIPWMGYTAFGAFLSVVFSRYRAMKHLYPVSIAVSLIIGAALIYYSTPLFKVLFDTTGITVFQGLVNNNYLFIRLGNVMVVFAVFMALRQFLTNNTLLRLGQNTLSIYVIHFIVLYGSFTGLGIYGFLHHGVAPAIVVPGAAIFMVLCSYLALQYDAQEEVIKTRIAGVLNTIREQAEPVLLFGYRQLRASMSWLLRVIGFVKS</sequence>
<name>A0A4R6TL99_9FLAO</name>
<feature type="domain" description="Acyltransferase 3" evidence="2">
    <location>
        <begin position="9"/>
        <end position="342"/>
    </location>
</feature>
<protein>
    <submittedName>
        <fullName evidence="3">Putative membrane protein</fullName>
    </submittedName>
</protein>
<keyword evidence="1" id="KW-0472">Membrane</keyword>
<keyword evidence="1" id="KW-1133">Transmembrane helix</keyword>
<feature type="transmembrane region" description="Helical" evidence="1">
    <location>
        <begin position="220"/>
        <end position="240"/>
    </location>
</feature>
<dbReference type="InterPro" id="IPR002656">
    <property type="entry name" value="Acyl_transf_3_dom"/>
</dbReference>